<gene>
    <name evidence="2" type="ORF">AAL_01828</name>
</gene>
<keyword evidence="1" id="KW-1133">Transmembrane helix</keyword>
<reference evidence="2 3" key="1">
    <citation type="journal article" date="2016" name="Genome Biol. Evol.">
        <title>Divergent and convergent evolution of fungal pathogenicity.</title>
        <authorList>
            <person name="Shang Y."/>
            <person name="Xiao G."/>
            <person name="Zheng P."/>
            <person name="Cen K."/>
            <person name="Zhan S."/>
            <person name="Wang C."/>
        </authorList>
    </citation>
    <scope>NUCLEOTIDE SEQUENCE [LARGE SCALE GENOMIC DNA]</scope>
    <source>
        <strain evidence="2 3">RCEF 2490</strain>
    </source>
</reference>
<accession>A0A168EXR9</accession>
<name>A0A168EXR9_9HYPO</name>
<dbReference type="EMBL" id="AZGY01000003">
    <property type="protein sequence ID" value="KZZ99256.1"/>
    <property type="molecule type" value="Genomic_DNA"/>
</dbReference>
<comment type="caution">
    <text evidence="2">The sequence shown here is derived from an EMBL/GenBank/DDBJ whole genome shotgun (WGS) entry which is preliminary data.</text>
</comment>
<sequence>MSPPLIHEALFQQMSILDFFLPGFSNIIGNVSQALNGNMSRYTHLVCIFAILAFLRRYVSQLGFWFMKYFSWTSSRGLENAALSLLATIKTRQAPYGEHENGMKKFFRYAPWEGDLCLWYNWTLLLYQSALVDVGFNKEERVSVTCFG</sequence>
<dbReference type="AlphaFoldDB" id="A0A168EXR9"/>
<proteinExistence type="predicted"/>
<organism evidence="2 3">
    <name type="scientific">Moelleriella libera RCEF 2490</name>
    <dbReference type="NCBI Taxonomy" id="1081109"/>
    <lineage>
        <taxon>Eukaryota</taxon>
        <taxon>Fungi</taxon>
        <taxon>Dikarya</taxon>
        <taxon>Ascomycota</taxon>
        <taxon>Pezizomycotina</taxon>
        <taxon>Sordariomycetes</taxon>
        <taxon>Hypocreomycetidae</taxon>
        <taxon>Hypocreales</taxon>
        <taxon>Clavicipitaceae</taxon>
        <taxon>Moelleriella</taxon>
    </lineage>
</organism>
<keyword evidence="3" id="KW-1185">Reference proteome</keyword>
<dbReference type="Proteomes" id="UP000078544">
    <property type="component" value="Unassembled WGS sequence"/>
</dbReference>
<evidence type="ECO:0000313" key="2">
    <source>
        <dbReference type="EMBL" id="KZZ99256.1"/>
    </source>
</evidence>
<keyword evidence="1" id="KW-0812">Transmembrane</keyword>
<dbReference type="OrthoDB" id="10251412at2759"/>
<protein>
    <submittedName>
        <fullName evidence="2">Uncharacterized protein</fullName>
    </submittedName>
</protein>
<evidence type="ECO:0000256" key="1">
    <source>
        <dbReference type="SAM" id="Phobius"/>
    </source>
</evidence>
<keyword evidence="1" id="KW-0472">Membrane</keyword>
<feature type="transmembrane region" description="Helical" evidence="1">
    <location>
        <begin position="42"/>
        <end position="59"/>
    </location>
</feature>
<evidence type="ECO:0000313" key="3">
    <source>
        <dbReference type="Proteomes" id="UP000078544"/>
    </source>
</evidence>
<dbReference type="STRING" id="1081109.A0A168EXR9"/>